<gene>
    <name evidence="1" type="ORF">B0T26DRAFT_218970</name>
</gene>
<dbReference type="RefSeq" id="XP_060298360.1">
    <property type="nucleotide sequence ID" value="XM_060433836.1"/>
</dbReference>
<comment type="caution">
    <text evidence="1">The sequence shown here is derived from an EMBL/GenBank/DDBJ whole genome shotgun (WGS) entry which is preliminary data.</text>
</comment>
<protein>
    <submittedName>
        <fullName evidence="1">Uncharacterized protein</fullName>
    </submittedName>
</protein>
<proteinExistence type="predicted"/>
<name>A0AA40E370_9PEZI</name>
<sequence length="121" mass="14014">MRRLSIYGSFDHLALLASMPRYSLSFWLPPRFWIVRYRECLRSHLEPSAAWMRRCLSRAVRQPPLSSLVLGCPKFWSQESLLRFPTFSRDSFIRAVAASVAAKVPNSRPMLPLSAMSIEQR</sequence>
<organism evidence="1 2">
    <name type="scientific">Lasiosphaeria miniovina</name>
    <dbReference type="NCBI Taxonomy" id="1954250"/>
    <lineage>
        <taxon>Eukaryota</taxon>
        <taxon>Fungi</taxon>
        <taxon>Dikarya</taxon>
        <taxon>Ascomycota</taxon>
        <taxon>Pezizomycotina</taxon>
        <taxon>Sordariomycetes</taxon>
        <taxon>Sordariomycetidae</taxon>
        <taxon>Sordariales</taxon>
        <taxon>Lasiosphaeriaceae</taxon>
        <taxon>Lasiosphaeria</taxon>
    </lineage>
</organism>
<keyword evidence="2" id="KW-1185">Reference proteome</keyword>
<reference evidence="1" key="1">
    <citation type="submission" date="2023-06" db="EMBL/GenBank/DDBJ databases">
        <title>Genome-scale phylogeny and comparative genomics of the fungal order Sordariales.</title>
        <authorList>
            <consortium name="Lawrence Berkeley National Laboratory"/>
            <person name="Hensen N."/>
            <person name="Bonometti L."/>
            <person name="Westerberg I."/>
            <person name="Brannstrom I.O."/>
            <person name="Guillou S."/>
            <person name="Cros-Aarteil S."/>
            <person name="Calhoun S."/>
            <person name="Haridas S."/>
            <person name="Kuo A."/>
            <person name="Mondo S."/>
            <person name="Pangilinan J."/>
            <person name="Riley R."/>
            <person name="LaButti K."/>
            <person name="Andreopoulos B."/>
            <person name="Lipzen A."/>
            <person name="Chen C."/>
            <person name="Yanf M."/>
            <person name="Daum C."/>
            <person name="Ng V."/>
            <person name="Clum A."/>
            <person name="Steindorff A."/>
            <person name="Ohm R."/>
            <person name="Martin F."/>
            <person name="Silar P."/>
            <person name="Natvig D."/>
            <person name="Lalanne C."/>
            <person name="Gautier V."/>
            <person name="Ament-velasquez S.L."/>
            <person name="Kruys A."/>
            <person name="Hutchinson M.I."/>
            <person name="Powell A.J."/>
            <person name="Barry K."/>
            <person name="Miller A.N."/>
            <person name="Grigoriev I.V."/>
            <person name="Debuchy R."/>
            <person name="Gladieux P."/>
            <person name="Thoren M.H."/>
            <person name="Johannesson H."/>
        </authorList>
    </citation>
    <scope>NUCLEOTIDE SEQUENCE</scope>
    <source>
        <strain evidence="1">SMH2392-1A</strain>
    </source>
</reference>
<dbReference type="AlphaFoldDB" id="A0AA40E370"/>
<dbReference type="EMBL" id="JAUIRO010000003">
    <property type="protein sequence ID" value="KAK0722436.1"/>
    <property type="molecule type" value="Genomic_DNA"/>
</dbReference>
<accession>A0AA40E370</accession>
<dbReference type="GeneID" id="85317106"/>
<dbReference type="Proteomes" id="UP001172101">
    <property type="component" value="Unassembled WGS sequence"/>
</dbReference>
<evidence type="ECO:0000313" key="2">
    <source>
        <dbReference type="Proteomes" id="UP001172101"/>
    </source>
</evidence>
<evidence type="ECO:0000313" key="1">
    <source>
        <dbReference type="EMBL" id="KAK0722436.1"/>
    </source>
</evidence>